<dbReference type="Pfam" id="PF04539">
    <property type="entry name" value="Sigma70_r3"/>
    <property type="match status" value="1"/>
</dbReference>
<evidence type="ECO:0000259" key="6">
    <source>
        <dbReference type="PROSITE" id="PS00715"/>
    </source>
</evidence>
<dbReference type="SUPFAM" id="SSF88659">
    <property type="entry name" value="Sigma3 and sigma4 domains of RNA polymerase sigma factors"/>
    <property type="match status" value="2"/>
</dbReference>
<dbReference type="PROSITE" id="PS00715">
    <property type="entry name" value="SIGMA70_1"/>
    <property type="match status" value="1"/>
</dbReference>
<keyword evidence="9" id="KW-1185">Reference proteome</keyword>
<evidence type="ECO:0000256" key="2">
    <source>
        <dbReference type="ARBA" id="ARBA00023082"/>
    </source>
</evidence>
<dbReference type="InterPro" id="IPR007630">
    <property type="entry name" value="RNA_pol_sigma70_r4"/>
</dbReference>
<dbReference type="InterPro" id="IPR007624">
    <property type="entry name" value="RNA_pol_sigma70_r3"/>
</dbReference>
<comment type="function">
    <text evidence="5">Sigma factors are initiation factors that promote the attachment of RNA polymerase to specific initiation sites and are then released.</text>
</comment>
<dbReference type="InterPro" id="IPR013324">
    <property type="entry name" value="RNA_pol_sigma_r3/r4-like"/>
</dbReference>
<dbReference type="InterPro" id="IPR013325">
    <property type="entry name" value="RNA_pol_sigma_r2"/>
</dbReference>
<dbReference type="InterPro" id="IPR050239">
    <property type="entry name" value="Sigma-70_RNA_pol_init_factors"/>
</dbReference>
<protein>
    <recommendedName>
        <fullName evidence="5">RNA polymerase sigma factor</fullName>
    </recommendedName>
</protein>
<accession>A0A7G9GP36</accession>
<evidence type="ECO:0000313" key="8">
    <source>
        <dbReference type="EMBL" id="QNM12568.1"/>
    </source>
</evidence>
<dbReference type="PANTHER" id="PTHR30603:SF47">
    <property type="entry name" value="RNA POLYMERASE SIGMA FACTOR SIGD, CHLOROPLASTIC"/>
    <property type="match status" value="1"/>
</dbReference>
<dbReference type="NCBIfam" id="TIGR02937">
    <property type="entry name" value="sigma70-ECF"/>
    <property type="match status" value="1"/>
</dbReference>
<reference evidence="8 9" key="1">
    <citation type="submission" date="2020-08" db="EMBL/GenBank/DDBJ databases">
        <authorList>
            <person name="Liu C."/>
            <person name="Sun Q."/>
        </authorList>
    </citation>
    <scope>NUCLEOTIDE SEQUENCE [LARGE SCALE GENOMIC DNA]</scope>
    <source>
        <strain evidence="8 9">NSJ-61</strain>
    </source>
</reference>
<dbReference type="GO" id="GO:0006352">
    <property type="term" value="P:DNA-templated transcription initiation"/>
    <property type="evidence" value="ECO:0007669"/>
    <property type="project" value="InterPro"/>
</dbReference>
<dbReference type="CDD" id="cd06171">
    <property type="entry name" value="Sigma70_r4"/>
    <property type="match status" value="1"/>
</dbReference>
<feature type="domain" description="RNA polymerase sigma-70" evidence="6">
    <location>
        <begin position="71"/>
        <end position="84"/>
    </location>
</feature>
<dbReference type="PRINTS" id="PR00046">
    <property type="entry name" value="SIGMA70FCT"/>
</dbReference>
<dbReference type="GO" id="GO:0003677">
    <property type="term" value="F:DNA binding"/>
    <property type="evidence" value="ECO:0007669"/>
    <property type="project" value="UniProtKB-KW"/>
</dbReference>
<dbReference type="KEGG" id="ehn:H9Q80_01000"/>
<dbReference type="PIRSF" id="PIRSF000770">
    <property type="entry name" value="RNA_pol_sigma-SigE/K"/>
    <property type="match status" value="1"/>
</dbReference>
<dbReference type="AlphaFoldDB" id="A0A7G9GP36"/>
<dbReference type="SUPFAM" id="SSF88946">
    <property type="entry name" value="Sigma2 domain of RNA polymerase sigma factors"/>
    <property type="match status" value="1"/>
</dbReference>
<feature type="domain" description="RNA polymerase sigma-70" evidence="7">
    <location>
        <begin position="240"/>
        <end position="266"/>
    </location>
</feature>
<keyword evidence="2 5" id="KW-0731">Sigma factor</keyword>
<dbReference type="Proteomes" id="UP000515856">
    <property type="component" value="Chromosome"/>
</dbReference>
<organism evidence="8 9">
    <name type="scientific">[Eubacterium] hominis</name>
    <dbReference type="NCBI Taxonomy" id="2764325"/>
    <lineage>
        <taxon>Bacteria</taxon>
        <taxon>Bacillati</taxon>
        <taxon>Bacillota</taxon>
        <taxon>Erysipelotrichia</taxon>
        <taxon>Erysipelotrichales</taxon>
        <taxon>Erysipelotrichaceae</taxon>
        <taxon>Amedibacillus</taxon>
    </lineage>
</organism>
<evidence type="ECO:0000256" key="3">
    <source>
        <dbReference type="ARBA" id="ARBA00023125"/>
    </source>
</evidence>
<dbReference type="GO" id="GO:0016987">
    <property type="term" value="F:sigma factor activity"/>
    <property type="evidence" value="ECO:0007669"/>
    <property type="project" value="UniProtKB-KW"/>
</dbReference>
<dbReference type="InterPro" id="IPR014284">
    <property type="entry name" value="RNA_pol_sigma-70_dom"/>
</dbReference>
<dbReference type="PROSITE" id="PS00716">
    <property type="entry name" value="SIGMA70_2"/>
    <property type="match status" value="1"/>
</dbReference>
<dbReference type="InterPro" id="IPR036388">
    <property type="entry name" value="WH-like_DNA-bd_sf"/>
</dbReference>
<proteinExistence type="inferred from homology"/>
<evidence type="ECO:0000313" key="9">
    <source>
        <dbReference type="Proteomes" id="UP000515856"/>
    </source>
</evidence>
<dbReference type="Pfam" id="PF00140">
    <property type="entry name" value="Sigma70_r1_2"/>
    <property type="match status" value="1"/>
</dbReference>
<keyword evidence="3 5" id="KW-0238">DNA-binding</keyword>
<dbReference type="EMBL" id="CP060636">
    <property type="protein sequence ID" value="QNM12568.1"/>
    <property type="molecule type" value="Genomic_DNA"/>
</dbReference>
<evidence type="ECO:0000256" key="4">
    <source>
        <dbReference type="ARBA" id="ARBA00023163"/>
    </source>
</evidence>
<dbReference type="Pfam" id="PF04545">
    <property type="entry name" value="Sigma70_r4"/>
    <property type="match status" value="1"/>
</dbReference>
<gene>
    <name evidence="8" type="ORF">H9Q80_01000</name>
</gene>
<comment type="similarity">
    <text evidence="5">Belongs to the sigma-70 factor family.</text>
</comment>
<dbReference type="InterPro" id="IPR009042">
    <property type="entry name" value="RNA_pol_sigma70_r1_2"/>
</dbReference>
<dbReference type="InterPro" id="IPR007627">
    <property type="entry name" value="RNA_pol_sigma70_r2"/>
</dbReference>
<dbReference type="Gene3D" id="1.10.601.10">
    <property type="entry name" value="RNA Polymerase Primary Sigma Factor"/>
    <property type="match status" value="1"/>
</dbReference>
<dbReference type="Pfam" id="PF04542">
    <property type="entry name" value="Sigma70_r2"/>
    <property type="match status" value="1"/>
</dbReference>
<evidence type="ECO:0000259" key="7">
    <source>
        <dbReference type="PROSITE" id="PS00716"/>
    </source>
</evidence>
<dbReference type="PANTHER" id="PTHR30603">
    <property type="entry name" value="RNA POLYMERASE SIGMA FACTOR RPO"/>
    <property type="match status" value="1"/>
</dbReference>
<keyword evidence="4 5" id="KW-0804">Transcription</keyword>
<name>A0A7G9GP36_9FIRM</name>
<dbReference type="Gene3D" id="1.10.10.10">
    <property type="entry name" value="Winged helix-like DNA-binding domain superfamily/Winged helix DNA-binding domain"/>
    <property type="match status" value="2"/>
</dbReference>
<sequence length="285" mass="33340">MGNSQSIRGNVQSYLRSIGGYPRLTHEEEIEYFKKIEEGDENAKEYFIDCNLKLVVNIAKQFNRYNVPFMDLIQEGNLGLIRAVEKFDYRKGFKFSTYATQWIRQYITRYILDKEKIIHIPVHIAESEFKIRKAIDRLMKELQREPTIEEIAKDCNMTPEEVRDLMGLTQTTVSIDAQIDEDGDTSLGDMLSDEATLTPQQNADAMYMKETVQKSLSVLKERERDVIIRRYGLNGETPMTLEDIGKIYGITRERVRQIENKAMRKLGSRNVKEELKDLYYHDIKD</sequence>
<dbReference type="InterPro" id="IPR000943">
    <property type="entry name" value="RNA_pol_sigma70"/>
</dbReference>
<evidence type="ECO:0000256" key="1">
    <source>
        <dbReference type="ARBA" id="ARBA00023015"/>
    </source>
</evidence>
<dbReference type="RefSeq" id="WP_158552194.1">
    <property type="nucleotide sequence ID" value="NZ_CP060636.1"/>
</dbReference>
<evidence type="ECO:0000256" key="5">
    <source>
        <dbReference type="RuleBase" id="RU362124"/>
    </source>
</evidence>
<keyword evidence="1 5" id="KW-0805">Transcription regulation</keyword>